<evidence type="ECO:0000256" key="4">
    <source>
        <dbReference type="ARBA" id="ARBA00023002"/>
    </source>
</evidence>
<evidence type="ECO:0000313" key="6">
    <source>
        <dbReference type="EMBL" id="CAB4567426.1"/>
    </source>
</evidence>
<keyword evidence="2" id="KW-0285">Flavoprotein</keyword>
<gene>
    <name evidence="6" type="ORF">UFOPK1722_00165</name>
</gene>
<dbReference type="PANTHER" id="PTHR42917:SF2">
    <property type="entry name" value="2,4-DIENOYL-COA REDUCTASE [(2E)-ENOYL-COA-PRODUCING]"/>
    <property type="match status" value="1"/>
</dbReference>
<dbReference type="InterPro" id="IPR036188">
    <property type="entry name" value="FAD/NAD-bd_sf"/>
</dbReference>
<dbReference type="EMBL" id="CAEZTS010000008">
    <property type="protein sequence ID" value="CAB4567426.1"/>
    <property type="molecule type" value="Genomic_DNA"/>
</dbReference>
<feature type="domain" description="FAD/NAD(P)-binding" evidence="5">
    <location>
        <begin position="5"/>
        <end position="109"/>
    </location>
</feature>
<evidence type="ECO:0000256" key="3">
    <source>
        <dbReference type="ARBA" id="ARBA00022643"/>
    </source>
</evidence>
<dbReference type="PANTHER" id="PTHR42917">
    <property type="entry name" value="2,4-DIENOYL-COA REDUCTASE"/>
    <property type="match status" value="1"/>
</dbReference>
<keyword evidence="4" id="KW-0560">Oxidoreductase</keyword>
<evidence type="ECO:0000259" key="5">
    <source>
        <dbReference type="Pfam" id="PF07992"/>
    </source>
</evidence>
<proteinExistence type="predicted"/>
<sequence length="141" mass="15157">MPVGRRVVVIGGGLVGLELAEYLAERGRVVTVLEEGKHLGLPMAMPRRWTAVRNATSHGVTLVREATPVSISKVSVRYRAGEQEFEARGDSVIIASEVAPDRSFADRLADRGLNVKVVGDAANVGYIEGAMHSAHEVAREL</sequence>
<dbReference type="InterPro" id="IPR023753">
    <property type="entry name" value="FAD/NAD-binding_dom"/>
</dbReference>
<dbReference type="Pfam" id="PF07992">
    <property type="entry name" value="Pyr_redox_2"/>
    <property type="match status" value="1"/>
</dbReference>
<dbReference type="GO" id="GO:0016491">
    <property type="term" value="F:oxidoreductase activity"/>
    <property type="evidence" value="ECO:0007669"/>
    <property type="project" value="UniProtKB-KW"/>
</dbReference>
<organism evidence="6">
    <name type="scientific">freshwater metagenome</name>
    <dbReference type="NCBI Taxonomy" id="449393"/>
    <lineage>
        <taxon>unclassified sequences</taxon>
        <taxon>metagenomes</taxon>
        <taxon>ecological metagenomes</taxon>
    </lineage>
</organism>
<dbReference type="Gene3D" id="3.40.50.720">
    <property type="entry name" value="NAD(P)-binding Rossmann-like Domain"/>
    <property type="match status" value="1"/>
</dbReference>
<dbReference type="AlphaFoldDB" id="A0A6J6DVB3"/>
<dbReference type="SUPFAM" id="SSF51905">
    <property type="entry name" value="FAD/NAD(P)-binding domain"/>
    <property type="match status" value="1"/>
</dbReference>
<dbReference type="InterPro" id="IPR051793">
    <property type="entry name" value="NADH:flavin_oxidoreductase"/>
</dbReference>
<protein>
    <submittedName>
        <fullName evidence="6">Unannotated protein</fullName>
    </submittedName>
</protein>
<evidence type="ECO:0000256" key="2">
    <source>
        <dbReference type="ARBA" id="ARBA00022630"/>
    </source>
</evidence>
<evidence type="ECO:0000256" key="1">
    <source>
        <dbReference type="ARBA" id="ARBA00001917"/>
    </source>
</evidence>
<comment type="cofactor">
    <cofactor evidence="1">
        <name>FMN</name>
        <dbReference type="ChEBI" id="CHEBI:58210"/>
    </cofactor>
</comment>
<reference evidence="6" key="1">
    <citation type="submission" date="2020-05" db="EMBL/GenBank/DDBJ databases">
        <authorList>
            <person name="Chiriac C."/>
            <person name="Salcher M."/>
            <person name="Ghai R."/>
            <person name="Kavagutti S V."/>
        </authorList>
    </citation>
    <scope>NUCLEOTIDE SEQUENCE</scope>
</reference>
<name>A0A6J6DVB3_9ZZZZ</name>
<accession>A0A6J6DVB3</accession>
<keyword evidence="3" id="KW-0288">FMN</keyword>
<dbReference type="Gene3D" id="3.50.50.60">
    <property type="entry name" value="FAD/NAD(P)-binding domain"/>
    <property type="match status" value="1"/>
</dbReference>